<evidence type="ECO:0000313" key="2">
    <source>
        <dbReference type="EMBL" id="KAK9417240.1"/>
    </source>
</evidence>
<dbReference type="Gene3D" id="3.40.50.1110">
    <property type="entry name" value="SGNH hydrolase"/>
    <property type="match status" value="1"/>
</dbReference>
<dbReference type="EMBL" id="JARVKF010000400">
    <property type="protein sequence ID" value="KAK9417240.1"/>
    <property type="molecule type" value="Genomic_DNA"/>
</dbReference>
<keyword evidence="3" id="KW-1185">Reference proteome</keyword>
<evidence type="ECO:0000313" key="3">
    <source>
        <dbReference type="Proteomes" id="UP001408356"/>
    </source>
</evidence>
<dbReference type="InterPro" id="IPR013830">
    <property type="entry name" value="SGNH_hydro"/>
</dbReference>
<protein>
    <submittedName>
        <fullName evidence="2">SGNH hydrolase-type esterase domain-containing protein</fullName>
    </submittedName>
</protein>
<feature type="domain" description="SGNH hydrolase-type esterase" evidence="1">
    <location>
        <begin position="14"/>
        <end position="212"/>
    </location>
</feature>
<comment type="caution">
    <text evidence="2">The sequence shown here is derived from an EMBL/GenBank/DDBJ whole genome shotgun (WGS) entry which is preliminary data.</text>
</comment>
<dbReference type="PANTHER" id="PTHR30383:SF19">
    <property type="entry name" value="FIBRONECTIN TYPE-III DOMAIN-CONTAINING PROTEIN"/>
    <property type="match status" value="1"/>
</dbReference>
<dbReference type="CDD" id="cd00229">
    <property type="entry name" value="SGNH_hydrolase"/>
    <property type="match status" value="1"/>
</dbReference>
<dbReference type="Proteomes" id="UP001408356">
    <property type="component" value="Unassembled WGS sequence"/>
</dbReference>
<dbReference type="SUPFAM" id="SSF52266">
    <property type="entry name" value="SGNH hydrolase"/>
    <property type="match status" value="1"/>
</dbReference>
<sequence length="276" mass="30815">MGSRSSKTPLRILCLGDSLTAGYPPAHPYAGKLVEYLEAAFPTHGVEVEVDGVPGDLVTRGSFIKRMETMWKMQDSKGGFDWTIVLGGTNGKDNIANKGGTRDGFADSCNYSDVGWGFSADKVLQSLKKVYDIPLSKGGKVLALTVPETRLENKDLDERRNAVNNGIKSHKQQNFYTFDLYKSVPYRTMSKADQEKYWDPDGLHFTEAGYDLIGEKVAEGLTRILHLEEAQSTEISSLVSDARQRKLIEELMFEEEQGNPKLLSQGWIVVRKRDLD</sequence>
<organism evidence="2 3">
    <name type="scientific">Seiridium unicorne</name>
    <dbReference type="NCBI Taxonomy" id="138068"/>
    <lineage>
        <taxon>Eukaryota</taxon>
        <taxon>Fungi</taxon>
        <taxon>Dikarya</taxon>
        <taxon>Ascomycota</taxon>
        <taxon>Pezizomycotina</taxon>
        <taxon>Sordariomycetes</taxon>
        <taxon>Xylariomycetidae</taxon>
        <taxon>Amphisphaeriales</taxon>
        <taxon>Sporocadaceae</taxon>
        <taxon>Seiridium</taxon>
    </lineage>
</organism>
<dbReference type="PANTHER" id="PTHR30383">
    <property type="entry name" value="THIOESTERASE 1/PROTEASE 1/LYSOPHOSPHOLIPASE L1"/>
    <property type="match status" value="1"/>
</dbReference>
<dbReference type="GO" id="GO:0016787">
    <property type="term" value="F:hydrolase activity"/>
    <property type="evidence" value="ECO:0007669"/>
    <property type="project" value="UniProtKB-KW"/>
</dbReference>
<dbReference type="Pfam" id="PF13472">
    <property type="entry name" value="Lipase_GDSL_2"/>
    <property type="match status" value="1"/>
</dbReference>
<accession>A0ABR2US92</accession>
<dbReference type="InterPro" id="IPR036514">
    <property type="entry name" value="SGNH_hydro_sf"/>
</dbReference>
<gene>
    <name evidence="2" type="ORF">SUNI508_09044</name>
</gene>
<dbReference type="InterPro" id="IPR051532">
    <property type="entry name" value="Ester_Hydrolysis_Enzymes"/>
</dbReference>
<name>A0ABR2US92_9PEZI</name>
<reference evidence="2 3" key="1">
    <citation type="journal article" date="2024" name="J. Plant Pathol.">
        <title>Sequence and assembly of the genome of Seiridium unicorne, isolate CBS 538.82, causal agent of cypress canker disease.</title>
        <authorList>
            <person name="Scali E."/>
            <person name="Rocca G.D."/>
            <person name="Danti R."/>
            <person name="Garbelotto M."/>
            <person name="Barberini S."/>
            <person name="Baroncelli R."/>
            <person name="Emiliani G."/>
        </authorList>
    </citation>
    <scope>NUCLEOTIDE SEQUENCE [LARGE SCALE GENOMIC DNA]</scope>
    <source>
        <strain evidence="2 3">BM-138-508</strain>
    </source>
</reference>
<evidence type="ECO:0000259" key="1">
    <source>
        <dbReference type="Pfam" id="PF13472"/>
    </source>
</evidence>
<proteinExistence type="predicted"/>
<keyword evidence="2" id="KW-0378">Hydrolase</keyword>